<keyword evidence="2" id="KW-1185">Reference proteome</keyword>
<organism evidence="1 2">
    <name type="scientific">Pocillopora damicornis</name>
    <name type="common">Cauliflower coral</name>
    <name type="synonym">Millepora damicornis</name>
    <dbReference type="NCBI Taxonomy" id="46731"/>
    <lineage>
        <taxon>Eukaryota</taxon>
        <taxon>Metazoa</taxon>
        <taxon>Cnidaria</taxon>
        <taxon>Anthozoa</taxon>
        <taxon>Hexacorallia</taxon>
        <taxon>Scleractinia</taxon>
        <taxon>Astrocoeniina</taxon>
        <taxon>Pocilloporidae</taxon>
        <taxon>Pocillopora</taxon>
    </lineage>
</organism>
<feature type="non-terminal residue" evidence="1">
    <location>
        <position position="195"/>
    </location>
</feature>
<sequence>MSLNQDISHGLDEFFTVICWIHCGISACVRVIRSPSRPKADSRITTGAKIFIVTQDTNSSFGSFTPATNSVEPFLITVVLYTAEFPHVFESSGVPPVPKPILESQLEQRSSLLLKIPILALDVSLQLQTALNPSLSQWYCKEACEPISNFHFSRPSDVLRYCPSAISEYRESACLSMTIKLSCCPIFIPRQIFEK</sequence>
<gene>
    <name evidence="1" type="ORF">pdam_00020108</name>
</gene>
<accession>A0A3M6UY71</accession>
<evidence type="ECO:0000313" key="1">
    <source>
        <dbReference type="EMBL" id="RMX58560.1"/>
    </source>
</evidence>
<protein>
    <submittedName>
        <fullName evidence="1">Uncharacterized protein</fullName>
    </submittedName>
</protein>
<evidence type="ECO:0000313" key="2">
    <source>
        <dbReference type="Proteomes" id="UP000275408"/>
    </source>
</evidence>
<reference evidence="1 2" key="1">
    <citation type="journal article" date="2018" name="Sci. Rep.">
        <title>Comparative analysis of the Pocillopora damicornis genome highlights role of immune system in coral evolution.</title>
        <authorList>
            <person name="Cunning R."/>
            <person name="Bay R.A."/>
            <person name="Gillette P."/>
            <person name="Baker A.C."/>
            <person name="Traylor-Knowles N."/>
        </authorList>
    </citation>
    <scope>NUCLEOTIDE SEQUENCE [LARGE SCALE GENOMIC DNA]</scope>
    <source>
        <strain evidence="1">RSMAS</strain>
        <tissue evidence="1">Whole animal</tissue>
    </source>
</reference>
<dbReference type="Proteomes" id="UP000275408">
    <property type="component" value="Unassembled WGS sequence"/>
</dbReference>
<name>A0A3M6UY71_POCDA</name>
<dbReference type="EMBL" id="RCHS01000487">
    <property type="protein sequence ID" value="RMX58560.1"/>
    <property type="molecule type" value="Genomic_DNA"/>
</dbReference>
<comment type="caution">
    <text evidence="1">The sequence shown here is derived from an EMBL/GenBank/DDBJ whole genome shotgun (WGS) entry which is preliminary data.</text>
</comment>
<proteinExistence type="predicted"/>
<dbReference type="AlphaFoldDB" id="A0A3M6UY71"/>